<dbReference type="Proteomes" id="UP000054624">
    <property type="component" value="Unassembled WGS sequence"/>
</dbReference>
<name>A0A158B8Y6_9BURK</name>
<protein>
    <submittedName>
        <fullName evidence="1">Uncharacterized protein</fullName>
    </submittedName>
</protein>
<evidence type="ECO:0000313" key="2">
    <source>
        <dbReference type="Proteomes" id="UP000054624"/>
    </source>
</evidence>
<sequence length="42" mass="4421">MKLISMFAGTVGFVAVVSLSLLAVADILLTTSEKPAEKERLA</sequence>
<keyword evidence="2" id="KW-1185">Reference proteome</keyword>
<dbReference type="AlphaFoldDB" id="A0A158B8Y6"/>
<reference evidence="2" key="1">
    <citation type="submission" date="2016-01" db="EMBL/GenBank/DDBJ databases">
        <authorList>
            <person name="Peeters Charlotte."/>
        </authorList>
    </citation>
    <scope>NUCLEOTIDE SEQUENCE [LARGE SCALE GENOMIC DNA]</scope>
</reference>
<organism evidence="1 2">
    <name type="scientific">Caballeronia temeraria</name>
    <dbReference type="NCBI Taxonomy" id="1777137"/>
    <lineage>
        <taxon>Bacteria</taxon>
        <taxon>Pseudomonadati</taxon>
        <taxon>Pseudomonadota</taxon>
        <taxon>Betaproteobacteria</taxon>
        <taxon>Burkholderiales</taxon>
        <taxon>Burkholderiaceae</taxon>
        <taxon>Caballeronia</taxon>
    </lineage>
</organism>
<dbReference type="EMBL" id="FCOI02000012">
    <property type="protein sequence ID" value="SAK66534.1"/>
    <property type="molecule type" value="Genomic_DNA"/>
</dbReference>
<proteinExistence type="predicted"/>
<gene>
    <name evidence="1" type="ORF">AWB76_03854</name>
</gene>
<accession>A0A158B8Y6</accession>
<dbReference type="RefSeq" id="WP_279616426.1">
    <property type="nucleotide sequence ID" value="NZ_FCOI02000012.1"/>
</dbReference>
<evidence type="ECO:0000313" key="1">
    <source>
        <dbReference type="EMBL" id="SAK66534.1"/>
    </source>
</evidence>